<evidence type="ECO:0000313" key="17">
    <source>
        <dbReference type="EMBL" id="KAK4283022.1"/>
    </source>
</evidence>
<dbReference type="InterPro" id="IPR000719">
    <property type="entry name" value="Prot_kinase_dom"/>
</dbReference>
<evidence type="ECO:0000256" key="2">
    <source>
        <dbReference type="ARBA" id="ARBA00012513"/>
    </source>
</evidence>
<dbReference type="InterPro" id="IPR052232">
    <property type="entry name" value="RLK_Ser/Thr-Kinase"/>
</dbReference>
<dbReference type="EC" id="2.7.11.1" evidence="2"/>
<keyword evidence="5" id="KW-0808">Transferase</keyword>
<name>A0AAE1TF35_9FABA</name>
<dbReference type="GO" id="GO:0004674">
    <property type="term" value="F:protein serine/threonine kinase activity"/>
    <property type="evidence" value="ECO:0007669"/>
    <property type="project" value="UniProtKB-KW"/>
</dbReference>
<evidence type="ECO:0000256" key="9">
    <source>
        <dbReference type="ARBA" id="ARBA00022840"/>
    </source>
</evidence>
<comment type="catalytic activity">
    <reaction evidence="12">
        <text>L-threonyl-[protein] + ATP = O-phospho-L-threonyl-[protein] + ADP + H(+)</text>
        <dbReference type="Rhea" id="RHEA:46608"/>
        <dbReference type="Rhea" id="RHEA-COMP:11060"/>
        <dbReference type="Rhea" id="RHEA-COMP:11605"/>
        <dbReference type="ChEBI" id="CHEBI:15378"/>
        <dbReference type="ChEBI" id="CHEBI:30013"/>
        <dbReference type="ChEBI" id="CHEBI:30616"/>
        <dbReference type="ChEBI" id="CHEBI:61977"/>
        <dbReference type="ChEBI" id="CHEBI:456216"/>
        <dbReference type="EC" id="2.7.11.1"/>
    </reaction>
</comment>
<evidence type="ECO:0000256" key="13">
    <source>
        <dbReference type="ARBA" id="ARBA00048679"/>
    </source>
</evidence>
<dbReference type="Gene3D" id="3.30.200.20">
    <property type="entry name" value="Phosphorylase Kinase, domain 1"/>
    <property type="match status" value="1"/>
</dbReference>
<gene>
    <name evidence="17" type="ORF">QN277_000025</name>
</gene>
<dbReference type="InterPro" id="IPR001245">
    <property type="entry name" value="Ser-Thr/Tyr_kinase_cat_dom"/>
</dbReference>
<evidence type="ECO:0000256" key="10">
    <source>
        <dbReference type="ARBA" id="ARBA00022989"/>
    </source>
</evidence>
<dbReference type="GO" id="GO:0005524">
    <property type="term" value="F:ATP binding"/>
    <property type="evidence" value="ECO:0007669"/>
    <property type="project" value="UniProtKB-UniRule"/>
</dbReference>
<dbReference type="InterPro" id="IPR017441">
    <property type="entry name" value="Protein_kinase_ATP_BS"/>
</dbReference>
<dbReference type="SUPFAM" id="SSF56112">
    <property type="entry name" value="Protein kinase-like (PK-like)"/>
    <property type="match status" value="1"/>
</dbReference>
<dbReference type="PANTHER" id="PTHR47984:SF15">
    <property type="entry name" value="PROTEIN KINASE DOMAIN-CONTAINING PROTEIN"/>
    <property type="match status" value="1"/>
</dbReference>
<keyword evidence="4" id="KW-0597">Phosphoprotein</keyword>
<protein>
    <recommendedName>
        <fullName evidence="2">non-specific serine/threonine protein kinase</fullName>
        <ecNumber evidence="2">2.7.11.1</ecNumber>
    </recommendedName>
</protein>
<comment type="subcellular location">
    <subcellularLocation>
        <location evidence="1">Membrane</location>
        <topology evidence="1">Single-pass membrane protein</topology>
    </subcellularLocation>
</comment>
<evidence type="ECO:0000256" key="4">
    <source>
        <dbReference type="ARBA" id="ARBA00022553"/>
    </source>
</evidence>
<dbReference type="PANTHER" id="PTHR47984">
    <property type="entry name" value="OS01G0323000 PROTEIN"/>
    <property type="match status" value="1"/>
</dbReference>
<comment type="caution">
    <text evidence="17">The sequence shown here is derived from an EMBL/GenBank/DDBJ whole genome shotgun (WGS) entry which is preliminary data.</text>
</comment>
<keyword evidence="18" id="KW-1185">Reference proteome</keyword>
<keyword evidence="10 15" id="KW-1133">Transmembrane helix</keyword>
<keyword evidence="6 15" id="KW-0812">Transmembrane</keyword>
<keyword evidence="11 15" id="KW-0472">Membrane</keyword>
<keyword evidence="7 14" id="KW-0547">Nucleotide-binding</keyword>
<dbReference type="InterPro" id="IPR011009">
    <property type="entry name" value="Kinase-like_dom_sf"/>
</dbReference>
<dbReference type="GO" id="GO:0016020">
    <property type="term" value="C:membrane"/>
    <property type="evidence" value="ECO:0007669"/>
    <property type="project" value="UniProtKB-SubCell"/>
</dbReference>
<dbReference type="AlphaFoldDB" id="A0AAE1TF35"/>
<dbReference type="Pfam" id="PF07714">
    <property type="entry name" value="PK_Tyr_Ser-Thr"/>
    <property type="match status" value="1"/>
</dbReference>
<evidence type="ECO:0000256" key="5">
    <source>
        <dbReference type="ARBA" id="ARBA00022679"/>
    </source>
</evidence>
<keyword evidence="8" id="KW-0418">Kinase</keyword>
<evidence type="ECO:0000256" key="6">
    <source>
        <dbReference type="ARBA" id="ARBA00022692"/>
    </source>
</evidence>
<proteinExistence type="predicted"/>
<dbReference type="FunFam" id="1.10.510.10:FF:000035">
    <property type="entry name" value="Putative receptor-like serine/threonine-protein kinase"/>
    <property type="match status" value="1"/>
</dbReference>
<sequence>MSSAISSITKANLKKPTSFFGIQLWILLLALIAAIIVLMIFIAICISFICFRRRRRRHRKPYDSRFSLPKPIASKHYLHHNSSSLSLDKRLHSGNLDVSGILMNLDRFLHNNVNGGREDGDLELIVGCSHRSKSVSGQSIKFGLQVIMEATNQLAKENVIGSGDHGIVYLGLLGDNTRVAVKMLVSYSCQTEDFALQMEAIGCARHKKLVQLLGYCTEGAYRISVSEYINNGNLYQWLHQFPGQVSPLTWDTRLSVIQGVAKGLAYLHEDVEPKILHGNLKSSNILLDHQWNPKISDFGLTNLSTAKCTPNLKTPSCMDPKSLSTSDFNESNDIYSFGVLIMEIVSGRTPLDHSLPQGDLVVWFKSEIGNENIDHLVDSKLPEMPPSKELKQIILVSLRCVDPDVNPKLKMGNVIRMLEPRDLLLSNEHDIAREVHEFNHSPQSDPASELGGSP</sequence>
<evidence type="ECO:0000256" key="3">
    <source>
        <dbReference type="ARBA" id="ARBA00022527"/>
    </source>
</evidence>
<keyword evidence="9 14" id="KW-0067">ATP-binding</keyword>
<dbReference type="Gene3D" id="1.10.510.10">
    <property type="entry name" value="Transferase(Phosphotransferase) domain 1"/>
    <property type="match status" value="1"/>
</dbReference>
<feature type="domain" description="Protein kinase" evidence="16">
    <location>
        <begin position="154"/>
        <end position="424"/>
    </location>
</feature>
<evidence type="ECO:0000313" key="18">
    <source>
        <dbReference type="Proteomes" id="UP001293593"/>
    </source>
</evidence>
<dbReference type="Proteomes" id="UP001293593">
    <property type="component" value="Unassembled WGS sequence"/>
</dbReference>
<evidence type="ECO:0000256" key="7">
    <source>
        <dbReference type="ARBA" id="ARBA00022741"/>
    </source>
</evidence>
<feature type="transmembrane region" description="Helical" evidence="15">
    <location>
        <begin position="22"/>
        <end position="51"/>
    </location>
</feature>
<evidence type="ECO:0000256" key="11">
    <source>
        <dbReference type="ARBA" id="ARBA00023136"/>
    </source>
</evidence>
<comment type="catalytic activity">
    <reaction evidence="13">
        <text>L-seryl-[protein] + ATP = O-phospho-L-seryl-[protein] + ADP + H(+)</text>
        <dbReference type="Rhea" id="RHEA:17989"/>
        <dbReference type="Rhea" id="RHEA-COMP:9863"/>
        <dbReference type="Rhea" id="RHEA-COMP:11604"/>
        <dbReference type="ChEBI" id="CHEBI:15378"/>
        <dbReference type="ChEBI" id="CHEBI:29999"/>
        <dbReference type="ChEBI" id="CHEBI:30616"/>
        <dbReference type="ChEBI" id="CHEBI:83421"/>
        <dbReference type="ChEBI" id="CHEBI:456216"/>
        <dbReference type="EC" id="2.7.11.1"/>
    </reaction>
</comment>
<evidence type="ECO:0000259" key="16">
    <source>
        <dbReference type="PROSITE" id="PS50011"/>
    </source>
</evidence>
<evidence type="ECO:0000256" key="14">
    <source>
        <dbReference type="PROSITE-ProRule" id="PRU10141"/>
    </source>
</evidence>
<organism evidence="17 18">
    <name type="scientific">Acacia crassicarpa</name>
    <name type="common">northern wattle</name>
    <dbReference type="NCBI Taxonomy" id="499986"/>
    <lineage>
        <taxon>Eukaryota</taxon>
        <taxon>Viridiplantae</taxon>
        <taxon>Streptophyta</taxon>
        <taxon>Embryophyta</taxon>
        <taxon>Tracheophyta</taxon>
        <taxon>Spermatophyta</taxon>
        <taxon>Magnoliopsida</taxon>
        <taxon>eudicotyledons</taxon>
        <taxon>Gunneridae</taxon>
        <taxon>Pentapetalae</taxon>
        <taxon>rosids</taxon>
        <taxon>fabids</taxon>
        <taxon>Fabales</taxon>
        <taxon>Fabaceae</taxon>
        <taxon>Caesalpinioideae</taxon>
        <taxon>mimosoid clade</taxon>
        <taxon>Acacieae</taxon>
        <taxon>Acacia</taxon>
    </lineage>
</organism>
<reference evidence="17" key="1">
    <citation type="submission" date="2023-10" db="EMBL/GenBank/DDBJ databases">
        <title>Chromosome-level genome of the transformable northern wattle, Acacia crassicarpa.</title>
        <authorList>
            <person name="Massaro I."/>
            <person name="Sinha N.R."/>
            <person name="Poethig S."/>
            <person name="Leichty A.R."/>
        </authorList>
    </citation>
    <scope>NUCLEOTIDE SEQUENCE</scope>
    <source>
        <strain evidence="17">Acra3RX</strain>
        <tissue evidence="17">Leaf</tissue>
    </source>
</reference>
<evidence type="ECO:0000256" key="15">
    <source>
        <dbReference type="SAM" id="Phobius"/>
    </source>
</evidence>
<accession>A0AAE1TF35</accession>
<evidence type="ECO:0000256" key="12">
    <source>
        <dbReference type="ARBA" id="ARBA00047899"/>
    </source>
</evidence>
<dbReference type="PROSITE" id="PS00107">
    <property type="entry name" value="PROTEIN_KINASE_ATP"/>
    <property type="match status" value="1"/>
</dbReference>
<keyword evidence="3" id="KW-0723">Serine/threonine-protein kinase</keyword>
<evidence type="ECO:0000256" key="8">
    <source>
        <dbReference type="ARBA" id="ARBA00022777"/>
    </source>
</evidence>
<evidence type="ECO:0000256" key="1">
    <source>
        <dbReference type="ARBA" id="ARBA00004167"/>
    </source>
</evidence>
<feature type="binding site" evidence="14">
    <location>
        <position position="182"/>
    </location>
    <ligand>
        <name>ATP</name>
        <dbReference type="ChEBI" id="CHEBI:30616"/>
    </ligand>
</feature>
<dbReference type="PROSITE" id="PS50011">
    <property type="entry name" value="PROTEIN_KINASE_DOM"/>
    <property type="match status" value="1"/>
</dbReference>
<dbReference type="EMBL" id="JAWXYG010000001">
    <property type="protein sequence ID" value="KAK4283022.1"/>
    <property type="molecule type" value="Genomic_DNA"/>
</dbReference>